<evidence type="ECO:0000313" key="5">
    <source>
        <dbReference type="EMBL" id="SHN15475.1"/>
    </source>
</evidence>
<proteinExistence type="predicted"/>
<dbReference type="Gene3D" id="1.10.10.60">
    <property type="entry name" value="Homeodomain-like"/>
    <property type="match status" value="2"/>
</dbReference>
<evidence type="ECO:0000259" key="4">
    <source>
        <dbReference type="PROSITE" id="PS01124"/>
    </source>
</evidence>
<keyword evidence="1" id="KW-0805">Transcription regulation</keyword>
<evidence type="ECO:0000256" key="2">
    <source>
        <dbReference type="ARBA" id="ARBA00023125"/>
    </source>
</evidence>
<dbReference type="PANTHER" id="PTHR43280">
    <property type="entry name" value="ARAC-FAMILY TRANSCRIPTIONAL REGULATOR"/>
    <property type="match status" value="1"/>
</dbReference>
<feature type="domain" description="HTH araC/xylS-type" evidence="4">
    <location>
        <begin position="9"/>
        <end position="107"/>
    </location>
</feature>
<evidence type="ECO:0000256" key="1">
    <source>
        <dbReference type="ARBA" id="ARBA00023015"/>
    </source>
</evidence>
<dbReference type="GO" id="GO:0003700">
    <property type="term" value="F:DNA-binding transcription factor activity"/>
    <property type="evidence" value="ECO:0007669"/>
    <property type="project" value="InterPro"/>
</dbReference>
<dbReference type="InterPro" id="IPR018060">
    <property type="entry name" value="HTH_AraC"/>
</dbReference>
<dbReference type="STRING" id="1027249.SAMN05216179_2122"/>
<organism evidence="5 6">
    <name type="scientific">Gracilibacillus kekensis</name>
    <dbReference type="NCBI Taxonomy" id="1027249"/>
    <lineage>
        <taxon>Bacteria</taxon>
        <taxon>Bacillati</taxon>
        <taxon>Bacillota</taxon>
        <taxon>Bacilli</taxon>
        <taxon>Bacillales</taxon>
        <taxon>Bacillaceae</taxon>
        <taxon>Gracilibacillus</taxon>
    </lineage>
</organism>
<name>A0A1M7PER1_9BACI</name>
<dbReference type="SUPFAM" id="SSF46689">
    <property type="entry name" value="Homeodomain-like"/>
    <property type="match status" value="2"/>
</dbReference>
<keyword evidence="6" id="KW-1185">Reference proteome</keyword>
<evidence type="ECO:0000256" key="3">
    <source>
        <dbReference type="ARBA" id="ARBA00023163"/>
    </source>
</evidence>
<dbReference type="SMART" id="SM00342">
    <property type="entry name" value="HTH_ARAC"/>
    <property type="match status" value="1"/>
</dbReference>
<dbReference type="GO" id="GO:0043565">
    <property type="term" value="F:sequence-specific DNA binding"/>
    <property type="evidence" value="ECO:0007669"/>
    <property type="project" value="InterPro"/>
</dbReference>
<sequence length="258" mass="29186">MSSRNSEMEGVIAYIHDHLDEPLPLSRLAKRAAYSPFHFTRIFKANTGLSPHQYVASLKVQKAKSLLVNTNLTIRDISMEIGQQSLGTFTTRFTEKVGISPMQFRKTPRQISNYMASLQERNNWSQQTKMKHSYNKVEGTIDADIALEGVILIGLFNKPIPEGLPQYGTLLSSLGYFCFTDVKPGIYYLMATAVFWNMQANEILVPNQTLRAKADAPIYVKAETAIPYQSLRLRGPRLDDPPILISLPLLMKNYLNRT</sequence>
<gene>
    <name evidence="5" type="ORF">SAMN05216179_2122</name>
</gene>
<dbReference type="PROSITE" id="PS01124">
    <property type="entry name" value="HTH_ARAC_FAMILY_2"/>
    <property type="match status" value="1"/>
</dbReference>
<accession>A0A1M7PER1</accession>
<protein>
    <submittedName>
        <fullName evidence="5">Transcriptional regulator, AraC family</fullName>
    </submittedName>
</protein>
<dbReference type="PANTHER" id="PTHR43280:SF28">
    <property type="entry name" value="HTH-TYPE TRANSCRIPTIONAL ACTIVATOR RHAS"/>
    <property type="match status" value="1"/>
</dbReference>
<dbReference type="InterPro" id="IPR009057">
    <property type="entry name" value="Homeodomain-like_sf"/>
</dbReference>
<evidence type="ECO:0000313" key="6">
    <source>
        <dbReference type="Proteomes" id="UP000184184"/>
    </source>
</evidence>
<dbReference type="EMBL" id="FRCZ01000004">
    <property type="protein sequence ID" value="SHN15475.1"/>
    <property type="molecule type" value="Genomic_DNA"/>
</dbReference>
<keyword evidence="2" id="KW-0238">DNA-binding</keyword>
<reference evidence="5 6" key="1">
    <citation type="submission" date="2016-11" db="EMBL/GenBank/DDBJ databases">
        <authorList>
            <person name="Jaros S."/>
            <person name="Januszkiewicz K."/>
            <person name="Wedrychowicz H."/>
        </authorList>
    </citation>
    <scope>NUCLEOTIDE SEQUENCE [LARGE SCALE GENOMIC DNA]</scope>
    <source>
        <strain evidence="5 6">CGMCC 1.10681</strain>
    </source>
</reference>
<dbReference type="OrthoDB" id="9816344at2"/>
<dbReference type="Proteomes" id="UP000184184">
    <property type="component" value="Unassembled WGS sequence"/>
</dbReference>
<dbReference type="Pfam" id="PF12833">
    <property type="entry name" value="HTH_18"/>
    <property type="match status" value="1"/>
</dbReference>
<keyword evidence="3" id="KW-0804">Transcription</keyword>
<dbReference type="AlphaFoldDB" id="A0A1M7PER1"/>
<dbReference type="RefSeq" id="WP_073201826.1">
    <property type="nucleotide sequence ID" value="NZ_FRCZ01000004.1"/>
</dbReference>